<keyword evidence="1" id="KW-1133">Transmembrane helix</keyword>
<evidence type="ECO:0000313" key="3">
    <source>
        <dbReference type="EMBL" id="CAB4870399.1"/>
    </source>
</evidence>
<proteinExistence type="predicted"/>
<feature type="transmembrane region" description="Helical" evidence="1">
    <location>
        <begin position="151"/>
        <end position="171"/>
    </location>
</feature>
<protein>
    <submittedName>
        <fullName evidence="2">Unannotated protein</fullName>
    </submittedName>
</protein>
<evidence type="ECO:0000313" key="2">
    <source>
        <dbReference type="EMBL" id="CAB4626113.1"/>
    </source>
</evidence>
<name>A0A6J6IP78_9ZZZZ</name>
<reference evidence="2" key="1">
    <citation type="submission" date="2020-05" db="EMBL/GenBank/DDBJ databases">
        <authorList>
            <person name="Chiriac C."/>
            <person name="Salcher M."/>
            <person name="Ghai R."/>
            <person name="Kavagutti S V."/>
        </authorList>
    </citation>
    <scope>NUCLEOTIDE SEQUENCE</scope>
</reference>
<feature type="transmembrane region" description="Helical" evidence="1">
    <location>
        <begin position="52"/>
        <end position="71"/>
    </location>
</feature>
<keyword evidence="1" id="KW-0472">Membrane</keyword>
<feature type="transmembrane region" description="Helical" evidence="1">
    <location>
        <begin position="78"/>
        <end position="100"/>
    </location>
</feature>
<dbReference type="AlphaFoldDB" id="A0A6J6IP78"/>
<accession>A0A6J6IP78</accession>
<feature type="transmembrane region" description="Helical" evidence="1">
    <location>
        <begin position="183"/>
        <end position="209"/>
    </location>
</feature>
<keyword evidence="1" id="KW-0812">Transmembrane</keyword>
<dbReference type="EMBL" id="CAFBLO010000065">
    <property type="protein sequence ID" value="CAB4870399.1"/>
    <property type="molecule type" value="Genomic_DNA"/>
</dbReference>
<feature type="transmembrane region" description="Helical" evidence="1">
    <location>
        <begin position="120"/>
        <end position="139"/>
    </location>
</feature>
<organism evidence="2">
    <name type="scientific">freshwater metagenome</name>
    <dbReference type="NCBI Taxonomy" id="449393"/>
    <lineage>
        <taxon>unclassified sequences</taxon>
        <taxon>metagenomes</taxon>
        <taxon>ecological metagenomes</taxon>
    </lineage>
</organism>
<feature type="transmembrane region" description="Helical" evidence="1">
    <location>
        <begin position="20"/>
        <end position="40"/>
    </location>
</feature>
<sequence length="267" mass="28520">MSTQQNIGEIRNIKGIRRIAVWTVVIALVITALIGIYTIVSGELGETQSKVMLTTLAVAAFSVLALCHLAIVERDVKAVGWIGIGMSALALLTAAVLIWWDFGDYSYQPGGIYMNITKTFAISGLAAVSLAHANLMLLLQTAPLRWIRSSLSVALILIAIVPMLVIPVILTDGNFPPQSFQDVYWRFFAVILILDALCTIALPVATLIVRGQNKQDTASPTITASSSKAVTITLTGVAASWVNSQALASSQTAEQVVTSLIAVARKK</sequence>
<evidence type="ECO:0000256" key="1">
    <source>
        <dbReference type="SAM" id="Phobius"/>
    </source>
</evidence>
<dbReference type="EMBL" id="CAEZVJ010000037">
    <property type="protein sequence ID" value="CAB4626113.1"/>
    <property type="molecule type" value="Genomic_DNA"/>
</dbReference>
<gene>
    <name evidence="2" type="ORF">UFOPK1961_00465</name>
    <name evidence="3" type="ORF">UFOPK3364_00718</name>
</gene>